<dbReference type="GO" id="GO:0020037">
    <property type="term" value="F:heme binding"/>
    <property type="evidence" value="ECO:0007669"/>
    <property type="project" value="InterPro"/>
</dbReference>
<keyword evidence="7" id="KW-1185">Reference proteome</keyword>
<dbReference type="Gene3D" id="1.10.630.10">
    <property type="entry name" value="Cytochrome P450"/>
    <property type="match status" value="1"/>
</dbReference>
<dbReference type="Ensembl" id="ENSCPRT00005009912.1">
    <property type="protein sequence ID" value="ENSCPRP00005008418.1"/>
    <property type="gene ID" value="ENSCPRG00005006008.1"/>
</dbReference>
<dbReference type="GO" id="GO:0006082">
    <property type="term" value="P:organic acid metabolic process"/>
    <property type="evidence" value="ECO:0007669"/>
    <property type="project" value="TreeGrafter"/>
</dbReference>
<evidence type="ECO:0000256" key="1">
    <source>
        <dbReference type="ARBA" id="ARBA00001971"/>
    </source>
</evidence>
<dbReference type="GeneTree" id="ENSGT00950000182879"/>
<dbReference type="AlphaFoldDB" id="A0A7M4EEA7"/>
<dbReference type="GO" id="GO:0016712">
    <property type="term" value="F:oxidoreductase activity, acting on paired donors, with incorporation or reduction of molecular oxygen, reduced flavin or flavoprotein as one donor, and incorporation of one atom of oxygen"/>
    <property type="evidence" value="ECO:0007669"/>
    <property type="project" value="TreeGrafter"/>
</dbReference>
<evidence type="ECO:0000256" key="4">
    <source>
        <dbReference type="ARBA" id="ARBA00023004"/>
    </source>
</evidence>
<sequence length="186" mass="20737">MELQILTLHLLDSMPYTNAVVHESQRLGNIAPFNLPRLTTRDTTLAGFHLPEGTILISSLTAVLSDRNDWETPDVFSPEHFLQDGQFRKKEAFLPFTAGKRVCSGEQLARAELFLLFAALFQRFTFQAPKDMKFNLQVKMGLTTSPHSAGKILPHFSELLSFRVDDALSTVHTSPNVSASSIPVSH</sequence>
<dbReference type="GO" id="GO:0005737">
    <property type="term" value="C:cytoplasm"/>
    <property type="evidence" value="ECO:0007669"/>
    <property type="project" value="TreeGrafter"/>
</dbReference>
<dbReference type="PRINTS" id="PR00463">
    <property type="entry name" value="EP450I"/>
</dbReference>
<proteinExistence type="inferred from homology"/>
<protein>
    <submittedName>
        <fullName evidence="6">Uncharacterized protein</fullName>
    </submittedName>
</protein>
<keyword evidence="4 5" id="KW-0408">Iron</keyword>
<dbReference type="InterPro" id="IPR002401">
    <property type="entry name" value="Cyt_P450_E_grp-I"/>
</dbReference>
<comment type="similarity">
    <text evidence="2">Belongs to the cytochrome P450 family.</text>
</comment>
<dbReference type="InterPro" id="IPR050182">
    <property type="entry name" value="Cytochrome_P450_fam2"/>
</dbReference>
<dbReference type="GO" id="GO:0005506">
    <property type="term" value="F:iron ion binding"/>
    <property type="evidence" value="ECO:0007669"/>
    <property type="project" value="InterPro"/>
</dbReference>
<dbReference type="Proteomes" id="UP000594220">
    <property type="component" value="Unplaced"/>
</dbReference>
<evidence type="ECO:0000256" key="5">
    <source>
        <dbReference type="PIRSR" id="PIRSR602401-1"/>
    </source>
</evidence>
<evidence type="ECO:0000256" key="2">
    <source>
        <dbReference type="ARBA" id="ARBA00010617"/>
    </source>
</evidence>
<name>A0A7M4EEA7_CROPO</name>
<dbReference type="SUPFAM" id="SSF48264">
    <property type="entry name" value="Cytochrome P450"/>
    <property type="match status" value="1"/>
</dbReference>
<accession>A0A7M4EEA7</accession>
<dbReference type="Pfam" id="PF00067">
    <property type="entry name" value="p450"/>
    <property type="match status" value="1"/>
</dbReference>
<dbReference type="OMA" id="GVTHDGM"/>
<evidence type="ECO:0000313" key="6">
    <source>
        <dbReference type="Ensembl" id="ENSCPRP00005008418.1"/>
    </source>
</evidence>
<keyword evidence="3 5" id="KW-0479">Metal-binding</keyword>
<evidence type="ECO:0000256" key="3">
    <source>
        <dbReference type="ARBA" id="ARBA00022723"/>
    </source>
</evidence>
<dbReference type="PANTHER" id="PTHR24300">
    <property type="entry name" value="CYTOCHROME P450 508A4-RELATED"/>
    <property type="match status" value="1"/>
</dbReference>
<dbReference type="PANTHER" id="PTHR24300:SF177">
    <property type="entry name" value="CYTOCHROME P450 2J2"/>
    <property type="match status" value="1"/>
</dbReference>
<evidence type="ECO:0000313" key="7">
    <source>
        <dbReference type="Proteomes" id="UP000594220"/>
    </source>
</evidence>
<dbReference type="InterPro" id="IPR036396">
    <property type="entry name" value="Cyt_P450_sf"/>
</dbReference>
<dbReference type="InterPro" id="IPR001128">
    <property type="entry name" value="Cyt_P450"/>
</dbReference>
<reference evidence="6" key="1">
    <citation type="submission" date="2025-08" db="UniProtKB">
        <authorList>
            <consortium name="Ensembl"/>
        </authorList>
    </citation>
    <scope>IDENTIFICATION</scope>
</reference>
<feature type="binding site" description="axial binding residue" evidence="5">
    <location>
        <position position="103"/>
    </location>
    <ligand>
        <name>heme</name>
        <dbReference type="ChEBI" id="CHEBI:30413"/>
    </ligand>
    <ligandPart>
        <name>Fe</name>
        <dbReference type="ChEBI" id="CHEBI:18248"/>
    </ligandPart>
</feature>
<comment type="cofactor">
    <cofactor evidence="1 5">
        <name>heme</name>
        <dbReference type="ChEBI" id="CHEBI:30413"/>
    </cofactor>
</comment>
<organism evidence="6 7">
    <name type="scientific">Crocodylus porosus</name>
    <name type="common">Saltwater crocodile</name>
    <name type="synonym">Estuarine crocodile</name>
    <dbReference type="NCBI Taxonomy" id="8502"/>
    <lineage>
        <taxon>Eukaryota</taxon>
        <taxon>Metazoa</taxon>
        <taxon>Chordata</taxon>
        <taxon>Craniata</taxon>
        <taxon>Vertebrata</taxon>
        <taxon>Euteleostomi</taxon>
        <taxon>Archelosauria</taxon>
        <taxon>Archosauria</taxon>
        <taxon>Crocodylia</taxon>
        <taxon>Longirostres</taxon>
        <taxon>Crocodylidae</taxon>
        <taxon>Crocodylus</taxon>
    </lineage>
</organism>
<dbReference type="PRINTS" id="PR00385">
    <property type="entry name" value="P450"/>
</dbReference>
<reference evidence="6" key="2">
    <citation type="submission" date="2025-09" db="UniProtKB">
        <authorList>
            <consortium name="Ensembl"/>
        </authorList>
    </citation>
    <scope>IDENTIFICATION</scope>
</reference>
<dbReference type="GO" id="GO:0006805">
    <property type="term" value="P:xenobiotic metabolic process"/>
    <property type="evidence" value="ECO:0007669"/>
    <property type="project" value="TreeGrafter"/>
</dbReference>
<keyword evidence="5" id="KW-0349">Heme</keyword>